<name>A0ABQ8GDR8_9PEZI</name>
<reference evidence="1 2" key="1">
    <citation type="journal article" date="2021" name="Nat. Commun.">
        <title>Genetic determinants of endophytism in the Arabidopsis root mycobiome.</title>
        <authorList>
            <person name="Mesny F."/>
            <person name="Miyauchi S."/>
            <person name="Thiergart T."/>
            <person name="Pickel B."/>
            <person name="Atanasova L."/>
            <person name="Karlsson M."/>
            <person name="Huettel B."/>
            <person name="Barry K.W."/>
            <person name="Haridas S."/>
            <person name="Chen C."/>
            <person name="Bauer D."/>
            <person name="Andreopoulos W."/>
            <person name="Pangilinan J."/>
            <person name="LaButti K."/>
            <person name="Riley R."/>
            <person name="Lipzen A."/>
            <person name="Clum A."/>
            <person name="Drula E."/>
            <person name="Henrissat B."/>
            <person name="Kohler A."/>
            <person name="Grigoriev I.V."/>
            <person name="Martin F.M."/>
            <person name="Hacquard S."/>
        </authorList>
    </citation>
    <scope>NUCLEOTIDE SEQUENCE [LARGE SCALE GENOMIC DNA]</scope>
    <source>
        <strain evidence="1 2">MPI-SDFR-AT-0080</strain>
    </source>
</reference>
<evidence type="ECO:0000313" key="1">
    <source>
        <dbReference type="EMBL" id="KAH7053124.1"/>
    </source>
</evidence>
<comment type="caution">
    <text evidence="1">The sequence shown here is derived from an EMBL/GenBank/DDBJ whole genome shotgun (WGS) entry which is preliminary data.</text>
</comment>
<organism evidence="1 2">
    <name type="scientific">Macrophomina phaseolina</name>
    <dbReference type="NCBI Taxonomy" id="35725"/>
    <lineage>
        <taxon>Eukaryota</taxon>
        <taxon>Fungi</taxon>
        <taxon>Dikarya</taxon>
        <taxon>Ascomycota</taxon>
        <taxon>Pezizomycotina</taxon>
        <taxon>Dothideomycetes</taxon>
        <taxon>Dothideomycetes incertae sedis</taxon>
        <taxon>Botryosphaeriales</taxon>
        <taxon>Botryosphaeriaceae</taxon>
        <taxon>Macrophomina</taxon>
    </lineage>
</organism>
<proteinExistence type="predicted"/>
<sequence>MSRSATYYIPTHVHCLNIAKRVLHSRRGRLSSMRQLWKALRMRSIATTANGRMEPLARIDAPANYQMPPLAEVVETEGHWCTAGVWNIPNLTASILEQLKPAQAHLTPSTTAFRDRLGKLPQEMRDHIFSFMFSDHGFSSECTYLAPQAAWMNMLLDGHTIPFLWDLDREAVEQKVAEGLSTGIEWDFELLVRELCQRRDGKEGHCPSGMPAGLHNRRRIWGLLEDMYVGDYLPEAACDPPVPGRARAVPRYWDEEGGSQHPLVWLRRDSAAH</sequence>
<evidence type="ECO:0000313" key="2">
    <source>
        <dbReference type="Proteomes" id="UP000774617"/>
    </source>
</evidence>
<accession>A0ABQ8GDR8</accession>
<dbReference type="Proteomes" id="UP000774617">
    <property type="component" value="Unassembled WGS sequence"/>
</dbReference>
<keyword evidence="2" id="KW-1185">Reference proteome</keyword>
<gene>
    <name evidence="1" type="ORF">B0J12DRAFT_45761</name>
</gene>
<protein>
    <submittedName>
        <fullName evidence="1">Uncharacterized protein</fullName>
    </submittedName>
</protein>
<dbReference type="EMBL" id="JAGTJR010000010">
    <property type="protein sequence ID" value="KAH7053124.1"/>
    <property type="molecule type" value="Genomic_DNA"/>
</dbReference>